<dbReference type="Proteomes" id="UP000275408">
    <property type="component" value="Unassembled WGS sequence"/>
</dbReference>
<dbReference type="STRING" id="46731.A0A3M6UPI5"/>
<dbReference type="Pfam" id="PF07969">
    <property type="entry name" value="Amidohydro_3"/>
    <property type="match status" value="1"/>
</dbReference>
<dbReference type="InterPro" id="IPR013108">
    <property type="entry name" value="Amidohydro_3"/>
</dbReference>
<evidence type="ECO:0000313" key="3">
    <source>
        <dbReference type="Proteomes" id="UP000275408"/>
    </source>
</evidence>
<dbReference type="OrthoDB" id="3501663at2759"/>
<dbReference type="PANTHER" id="PTHR22642:SF2">
    <property type="entry name" value="PROTEIN LONG AFTER FAR-RED 3"/>
    <property type="match status" value="1"/>
</dbReference>
<dbReference type="EMBL" id="RCHS01001032">
    <property type="protein sequence ID" value="RMX55535.1"/>
    <property type="molecule type" value="Genomic_DNA"/>
</dbReference>
<comment type="caution">
    <text evidence="2">The sequence shown here is derived from an EMBL/GenBank/DDBJ whole genome shotgun (WGS) entry which is preliminary data.</text>
</comment>
<dbReference type="PANTHER" id="PTHR22642">
    <property type="entry name" value="IMIDAZOLONEPROPIONASE"/>
    <property type="match status" value="1"/>
</dbReference>
<accession>A0A3M6UPI5</accession>
<feature type="non-terminal residue" evidence="2">
    <location>
        <position position="1"/>
    </location>
</feature>
<dbReference type="Gene3D" id="3.10.310.70">
    <property type="match status" value="1"/>
</dbReference>
<dbReference type="AlphaFoldDB" id="A0A3M6UPI5"/>
<organism evidence="2 3">
    <name type="scientific">Pocillopora damicornis</name>
    <name type="common">Cauliflower coral</name>
    <name type="synonym">Millepora damicornis</name>
    <dbReference type="NCBI Taxonomy" id="46731"/>
    <lineage>
        <taxon>Eukaryota</taxon>
        <taxon>Metazoa</taxon>
        <taxon>Cnidaria</taxon>
        <taxon>Anthozoa</taxon>
        <taxon>Hexacorallia</taxon>
        <taxon>Scleractinia</taxon>
        <taxon>Astrocoeniina</taxon>
        <taxon>Pocilloporidae</taxon>
        <taxon>Pocillopora</taxon>
    </lineage>
</organism>
<gene>
    <name evidence="2" type="ORF">pdam_00025176</name>
</gene>
<feature type="domain" description="Amidohydrolase 3" evidence="1">
    <location>
        <begin position="69"/>
        <end position="337"/>
    </location>
</feature>
<reference evidence="2 3" key="1">
    <citation type="journal article" date="2018" name="Sci. Rep.">
        <title>Comparative analysis of the Pocillopora damicornis genome highlights role of immune system in coral evolution.</title>
        <authorList>
            <person name="Cunning R."/>
            <person name="Bay R.A."/>
            <person name="Gillette P."/>
            <person name="Baker A.C."/>
            <person name="Traylor-Knowles N."/>
        </authorList>
    </citation>
    <scope>NUCLEOTIDE SEQUENCE [LARGE SCALE GENOMIC DNA]</scope>
    <source>
        <strain evidence="2">RSMAS</strain>
        <tissue evidence="2">Whole animal</tissue>
    </source>
</reference>
<proteinExistence type="predicted"/>
<protein>
    <recommendedName>
        <fullName evidence="1">Amidohydrolase 3 domain-containing protein</fullName>
    </recommendedName>
</protein>
<evidence type="ECO:0000313" key="2">
    <source>
        <dbReference type="EMBL" id="RMX55535.1"/>
    </source>
</evidence>
<feature type="non-terminal residue" evidence="2">
    <location>
        <position position="398"/>
    </location>
</feature>
<name>A0A3M6UPI5_POCDA</name>
<sequence length="398" mass="44532">WQIHKDCELGSLEVNKKADLLILSKNPYQVDPMELESIEVVDTFKDGHRTKLSKLSKVSAGETTKLIYLNQKALLPGFIEPHTHAVLSVRFNAAFTNISGYDYHTYDEVNRKMKATICELGKETSPLPWALFIGWDPELIPSLPLLSADFLDKEFSSEVPVVVVGQSGHVAWVNRKAFEVAKVDDSIENEGGGVFVKDDQGHLTGQLFETPAILRVIGHAPQPTVSDFETKIKEQWKDFASRGFTTVTEMGYLSDPEFEPLLKKESKQRDCPIRLALYRVVNGPAKTVREEKSSTRFHYQCCPSLLRRPSLNQDEPTIEGSDKLWVAGVKLVADGSPHCEIKMTHKEGQGKLEFSSPCNGIYGGQSKMFNAVTCVLGNFAYNLLETAREKVTEREVNP</sequence>
<evidence type="ECO:0000259" key="1">
    <source>
        <dbReference type="Pfam" id="PF07969"/>
    </source>
</evidence>
<keyword evidence="3" id="KW-1185">Reference proteome</keyword>